<dbReference type="HOGENOM" id="CLU_2732272_0_0_4"/>
<dbReference type="AlphaFoldDB" id="K0DW20"/>
<name>K0DW20_9BURK</name>
<dbReference type="Proteomes" id="UP000010105">
    <property type="component" value="Plasmid pSYMBR3459"/>
</dbReference>
<dbReference type="KEGG" id="bpx:BUPH_08383"/>
<organism evidence="1 2">
    <name type="scientific">Paraburkholderia phenoliruptrix BR3459a</name>
    <dbReference type="NCBI Taxonomy" id="1229205"/>
    <lineage>
        <taxon>Bacteria</taxon>
        <taxon>Pseudomonadati</taxon>
        <taxon>Pseudomonadota</taxon>
        <taxon>Betaproteobacteria</taxon>
        <taxon>Burkholderiales</taxon>
        <taxon>Burkholderiaceae</taxon>
        <taxon>Paraburkholderia</taxon>
    </lineage>
</organism>
<gene>
    <name evidence="1" type="ORF">BUPH_08383</name>
</gene>
<dbReference type="EMBL" id="CP003865">
    <property type="protein sequence ID" value="AFT90336.1"/>
    <property type="molecule type" value="Genomic_DNA"/>
</dbReference>
<reference evidence="1 2" key="1">
    <citation type="journal article" date="2012" name="J. Bacteriol.">
        <title>Complete Genome Sequence of Burkholderia phenoliruptrix BR3459a (CLA1), a Heat-Tolerant, Nitrogen-Fixing Symbiont of Mimosa flocculosa.</title>
        <authorList>
            <person name="de Oliveira Cunha C."/>
            <person name="Goda Zuleta L.F."/>
            <person name="Paula de Almeida L.G."/>
            <person name="Prioli Ciapina L."/>
            <person name="Lustrino Borges W."/>
            <person name="Pitard R.M."/>
            <person name="Baldani J.I."/>
            <person name="Straliotto R."/>
            <person name="de Faria S.M."/>
            <person name="Hungria M."/>
            <person name="Sousa Cavada B."/>
            <person name="Mercante F.M."/>
            <person name="Ribeiro de Vasconcelos A.T."/>
        </authorList>
    </citation>
    <scope>NUCLEOTIDE SEQUENCE [LARGE SCALE GENOMIC DNA]</scope>
    <source>
        <strain evidence="1 2">BR3459a</strain>
        <plasmid evidence="1 2">pSYMBR3459</plasmid>
    </source>
</reference>
<dbReference type="PATRIC" id="fig|1229205.11.peg.7075"/>
<evidence type="ECO:0000313" key="2">
    <source>
        <dbReference type="Proteomes" id="UP000010105"/>
    </source>
</evidence>
<sequence>MPGSYPDVMDPNPNFKFALPDQHRSVAPMLLWCSDLHAHYLRDTVRSASFERYGQGQGTSACELPRMSFNE</sequence>
<protein>
    <submittedName>
        <fullName evidence="1">Uncharacterized protein</fullName>
    </submittedName>
</protein>
<keyword evidence="1" id="KW-0614">Plasmid</keyword>
<geneLocation type="plasmid" evidence="1 2">
    <name>pSYMBR3459</name>
</geneLocation>
<evidence type="ECO:0000313" key="1">
    <source>
        <dbReference type="EMBL" id="AFT90336.1"/>
    </source>
</evidence>
<accession>K0DW20</accession>
<proteinExistence type="predicted"/>